<dbReference type="OrthoDB" id="9153951at2"/>
<keyword evidence="3" id="KW-1185">Reference proteome</keyword>
<dbReference type="Proteomes" id="UP000006250">
    <property type="component" value="Unassembled WGS sequence"/>
</dbReference>
<evidence type="ECO:0000256" key="1">
    <source>
        <dbReference type="SAM" id="Phobius"/>
    </source>
</evidence>
<dbReference type="EMBL" id="AECZ01000010">
    <property type="protein sequence ID" value="EFL51414.1"/>
    <property type="molecule type" value="Genomic_DNA"/>
</dbReference>
<evidence type="ECO:0000313" key="2">
    <source>
        <dbReference type="EMBL" id="EFL51414.1"/>
    </source>
</evidence>
<dbReference type="AlphaFoldDB" id="E1JW54"/>
<gene>
    <name evidence="2" type="ORF">DesfrDRAFT_1853</name>
</gene>
<feature type="transmembrane region" description="Helical" evidence="1">
    <location>
        <begin position="142"/>
        <end position="163"/>
    </location>
</feature>
<organism evidence="2 3">
    <name type="scientific">Solidesulfovibrio fructosivorans JJ]</name>
    <dbReference type="NCBI Taxonomy" id="596151"/>
    <lineage>
        <taxon>Bacteria</taxon>
        <taxon>Pseudomonadati</taxon>
        <taxon>Thermodesulfobacteriota</taxon>
        <taxon>Desulfovibrionia</taxon>
        <taxon>Desulfovibrionales</taxon>
        <taxon>Desulfovibrionaceae</taxon>
        <taxon>Solidesulfovibrio</taxon>
    </lineage>
</organism>
<proteinExistence type="predicted"/>
<feature type="transmembrane region" description="Helical" evidence="1">
    <location>
        <begin position="20"/>
        <end position="39"/>
    </location>
</feature>
<dbReference type="STRING" id="596151.DesfrDRAFT_1853"/>
<sequence>MESKSNLDRIRRLGGILERVCLIAAVSFVPLTALFWAAFNSLPSTMTAEAVRQAASPVLPAWVRGLCFLTALVPGTALMLTLLRLRHLFALYKEGRIFTLANVVCFRSVARALLWWAIASIIHTPLYGLAVTAANPPGRHLLTLGIGSTEVELFFIATLAVVISRVMDEARRLDEEQALTV</sequence>
<dbReference type="eggNOG" id="ENOG5032S7Z">
    <property type="taxonomic scope" value="Bacteria"/>
</dbReference>
<dbReference type="RefSeq" id="WP_005993205.1">
    <property type="nucleotide sequence ID" value="NZ_AECZ01000010.1"/>
</dbReference>
<dbReference type="Pfam" id="PF11188">
    <property type="entry name" value="DUF2975"/>
    <property type="match status" value="1"/>
</dbReference>
<keyword evidence="1" id="KW-0472">Membrane</keyword>
<evidence type="ECO:0000313" key="3">
    <source>
        <dbReference type="Proteomes" id="UP000006250"/>
    </source>
</evidence>
<keyword evidence="1" id="KW-1133">Transmembrane helix</keyword>
<reference evidence="2 3" key="1">
    <citation type="submission" date="2010-08" db="EMBL/GenBank/DDBJ databases">
        <title>The draft genome of Desulfovibrio fructosovorans JJ.</title>
        <authorList>
            <consortium name="US DOE Joint Genome Institute (JGI-PGF)"/>
            <person name="Lucas S."/>
            <person name="Copeland A."/>
            <person name="Lapidus A."/>
            <person name="Cheng J.-F."/>
            <person name="Bruce D."/>
            <person name="Goodwin L."/>
            <person name="Pitluck S."/>
            <person name="Land M.L."/>
            <person name="Hauser L."/>
            <person name="Chang Y.-J."/>
            <person name="Jeffries C."/>
            <person name="Wall J.D."/>
            <person name="Stahl D.A."/>
            <person name="Arkin A.P."/>
            <person name="Dehal P."/>
            <person name="Stolyar S.M."/>
            <person name="Hazen T.C."/>
            <person name="Woyke T.J."/>
        </authorList>
    </citation>
    <scope>NUCLEOTIDE SEQUENCE [LARGE SCALE GENOMIC DNA]</scope>
    <source>
        <strain evidence="2 3">JJ</strain>
    </source>
</reference>
<comment type="caution">
    <text evidence="2">The sequence shown here is derived from an EMBL/GenBank/DDBJ whole genome shotgun (WGS) entry which is preliminary data.</text>
</comment>
<dbReference type="InterPro" id="IPR021354">
    <property type="entry name" value="DUF2975"/>
</dbReference>
<accession>E1JW54</accession>
<protein>
    <recommendedName>
        <fullName evidence="4">DUF2975 domain-containing protein</fullName>
    </recommendedName>
</protein>
<keyword evidence="1" id="KW-0812">Transmembrane</keyword>
<evidence type="ECO:0008006" key="4">
    <source>
        <dbReference type="Google" id="ProtNLM"/>
    </source>
</evidence>
<name>E1JW54_SOLFR</name>
<feature type="transmembrane region" description="Helical" evidence="1">
    <location>
        <begin position="59"/>
        <end position="85"/>
    </location>
</feature>